<dbReference type="PROSITE" id="PS50005">
    <property type="entry name" value="TPR"/>
    <property type="match status" value="1"/>
</dbReference>
<feature type="repeat" description="TPR" evidence="1">
    <location>
        <begin position="155"/>
        <end position="188"/>
    </location>
</feature>
<proteinExistence type="predicted"/>
<dbReference type="InterPro" id="IPR052769">
    <property type="entry name" value="TPR_domain_protein"/>
</dbReference>
<reference evidence="3 4" key="1">
    <citation type="submission" date="2023-10" db="EMBL/GenBank/DDBJ databases">
        <title>Genomes of two closely related lineages of the louse Polyplax serrata with different host specificities.</title>
        <authorList>
            <person name="Martinu J."/>
            <person name="Tarabai H."/>
            <person name="Stefka J."/>
            <person name="Hypsa V."/>
        </authorList>
    </citation>
    <scope>NUCLEOTIDE SEQUENCE [LARGE SCALE GENOMIC DNA]</scope>
    <source>
        <strain evidence="3">HR10_N</strain>
    </source>
</reference>
<evidence type="ECO:0008006" key="5">
    <source>
        <dbReference type="Google" id="ProtNLM"/>
    </source>
</evidence>
<dbReference type="Gene3D" id="1.25.40.10">
    <property type="entry name" value="Tetratricopeptide repeat domain"/>
    <property type="match status" value="1"/>
</dbReference>
<dbReference type="Proteomes" id="UP001372834">
    <property type="component" value="Unassembled WGS sequence"/>
</dbReference>
<dbReference type="SUPFAM" id="SSF48452">
    <property type="entry name" value="TPR-like"/>
    <property type="match status" value="1"/>
</dbReference>
<gene>
    <name evidence="3" type="ORF">RUM43_012776</name>
</gene>
<evidence type="ECO:0000313" key="3">
    <source>
        <dbReference type="EMBL" id="KAK6633033.1"/>
    </source>
</evidence>
<protein>
    <recommendedName>
        <fullName evidence="5">Tetratricopeptide repeat protein 1</fullName>
    </recommendedName>
</protein>
<dbReference type="InterPro" id="IPR011990">
    <property type="entry name" value="TPR-like_helical_dom_sf"/>
</dbReference>
<evidence type="ECO:0000256" key="1">
    <source>
        <dbReference type="PROSITE-ProRule" id="PRU00339"/>
    </source>
</evidence>
<name>A0AAN8PJJ6_POLSC</name>
<accession>A0AAN8PJJ6</accession>
<dbReference type="PANTHER" id="PTHR46014">
    <property type="entry name" value="TETRATRICOPEPTIDE REPEAT PROTEIN 1"/>
    <property type="match status" value="1"/>
</dbReference>
<sequence length="255" mass="28998">MSEAKEESGRDKCGDIPSNDEIIEEVVDSCKHLNINNCEADTEIQGTIKNGNEEKDFIDEVYLKDVDISSSPEQLEERKNLAIEKKESGNSLFKKGEYELAREKYTEALRICPLKYVEERAVLFANRGAAKLKESLNTEAIDDCTKAVELNPNYVKAYIRRAKLYEDTDKLDEALEDYKKILELDPNYSEARVAAIRLPGQINERNERLKAEMLGSLKELGNKILKPFGLSTDNFQVQQDPNSGSYSINFTQSRK</sequence>
<dbReference type="PROSITE" id="PS50293">
    <property type="entry name" value="TPR_REGION"/>
    <property type="match status" value="1"/>
</dbReference>
<evidence type="ECO:0000256" key="2">
    <source>
        <dbReference type="SAM" id="MobiDB-lite"/>
    </source>
</evidence>
<dbReference type="Pfam" id="PF00515">
    <property type="entry name" value="TPR_1"/>
    <property type="match status" value="1"/>
</dbReference>
<organism evidence="3 4">
    <name type="scientific">Polyplax serrata</name>
    <name type="common">Common mouse louse</name>
    <dbReference type="NCBI Taxonomy" id="468196"/>
    <lineage>
        <taxon>Eukaryota</taxon>
        <taxon>Metazoa</taxon>
        <taxon>Ecdysozoa</taxon>
        <taxon>Arthropoda</taxon>
        <taxon>Hexapoda</taxon>
        <taxon>Insecta</taxon>
        <taxon>Pterygota</taxon>
        <taxon>Neoptera</taxon>
        <taxon>Paraneoptera</taxon>
        <taxon>Psocodea</taxon>
        <taxon>Troctomorpha</taxon>
        <taxon>Phthiraptera</taxon>
        <taxon>Anoplura</taxon>
        <taxon>Polyplacidae</taxon>
        <taxon>Polyplax</taxon>
    </lineage>
</organism>
<dbReference type="InterPro" id="IPR019734">
    <property type="entry name" value="TPR_rpt"/>
</dbReference>
<comment type="caution">
    <text evidence="3">The sequence shown here is derived from an EMBL/GenBank/DDBJ whole genome shotgun (WGS) entry which is preliminary data.</text>
</comment>
<dbReference type="EMBL" id="JAWJWE010000006">
    <property type="protein sequence ID" value="KAK6633033.1"/>
    <property type="molecule type" value="Genomic_DNA"/>
</dbReference>
<dbReference type="AlphaFoldDB" id="A0AAN8PJJ6"/>
<dbReference type="SMART" id="SM00028">
    <property type="entry name" value="TPR"/>
    <property type="match status" value="3"/>
</dbReference>
<feature type="region of interest" description="Disordered" evidence="2">
    <location>
        <begin position="235"/>
        <end position="255"/>
    </location>
</feature>
<evidence type="ECO:0000313" key="4">
    <source>
        <dbReference type="Proteomes" id="UP001372834"/>
    </source>
</evidence>
<keyword evidence="1" id="KW-0802">TPR repeat</keyword>
<dbReference type="PANTHER" id="PTHR46014:SF1">
    <property type="entry name" value="TETRATRICOPEPTIDE REPEAT PROTEIN 1"/>
    <property type="match status" value="1"/>
</dbReference>